<dbReference type="EMBL" id="ADBJ01000020">
    <property type="protein sequence ID" value="EFA82467.1"/>
    <property type="molecule type" value="Genomic_DNA"/>
</dbReference>
<proteinExistence type="predicted"/>
<dbReference type="InterPro" id="IPR013761">
    <property type="entry name" value="SAM/pointed_sf"/>
</dbReference>
<organism evidence="1 2">
    <name type="scientific">Heterostelium pallidum (strain ATCC 26659 / Pp 5 / PN500)</name>
    <name type="common">Cellular slime mold</name>
    <name type="synonym">Polysphondylium pallidum</name>
    <dbReference type="NCBI Taxonomy" id="670386"/>
    <lineage>
        <taxon>Eukaryota</taxon>
        <taxon>Amoebozoa</taxon>
        <taxon>Evosea</taxon>
        <taxon>Eumycetozoa</taxon>
        <taxon>Dictyostelia</taxon>
        <taxon>Acytosteliales</taxon>
        <taxon>Acytosteliaceae</taxon>
        <taxon>Heterostelium</taxon>
    </lineage>
</organism>
<evidence type="ECO:0000313" key="2">
    <source>
        <dbReference type="Proteomes" id="UP000001396"/>
    </source>
</evidence>
<dbReference type="GeneID" id="31360379"/>
<gene>
    <name evidence="1" type="ORF">PPL_04892</name>
</gene>
<name>D3B8U9_HETP5</name>
<reference evidence="1 2" key="1">
    <citation type="journal article" date="2011" name="Genome Res.">
        <title>Phylogeny-wide analysis of social amoeba genomes highlights ancient origins for complex intercellular communication.</title>
        <authorList>
            <person name="Heidel A.J."/>
            <person name="Lawal H.M."/>
            <person name="Felder M."/>
            <person name="Schilde C."/>
            <person name="Helps N.R."/>
            <person name="Tunggal B."/>
            <person name="Rivero F."/>
            <person name="John U."/>
            <person name="Schleicher M."/>
            <person name="Eichinger L."/>
            <person name="Platzer M."/>
            <person name="Noegel A.A."/>
            <person name="Schaap P."/>
            <person name="Gloeckner G."/>
        </authorList>
    </citation>
    <scope>NUCLEOTIDE SEQUENCE [LARGE SCALE GENOMIC DNA]</scope>
    <source>
        <strain evidence="2">ATCC 26659 / Pp 5 / PN500</strain>
    </source>
</reference>
<dbReference type="RefSeq" id="XP_020434584.1">
    <property type="nucleotide sequence ID" value="XM_020575789.1"/>
</dbReference>
<accession>D3B8U9</accession>
<dbReference type="AlphaFoldDB" id="D3B8U9"/>
<dbReference type="InParanoid" id="D3B8U9"/>
<sequence length="448" mass="51036">MADDNTKVALATIEASRLSIDLKDKCIDILKKSKDEAIYIINAYGPADARTPDRLDKYLNKMITDAENAHPTTQGMVFDTTPSNQWTNTQVIEWLDQYAGAMLSTMNKETFKEKSKSGSELYDNLQSYKAPAPPSQEEKIDRALFLLEKMSKSSKASYSMSKISGVKWTEISDSARLKLRDSKITVKVKKGATAVNYQWLKGVGETQHIEFDEEAAVDNDEEEEQLSVMEWLERHIPIDQKHFAYHNVSNDRSFLLVSSYADCLPFSLKGTTDIIIAPPQRHRALLKSQIYVCIELKKPENLVDNSFYQGWAQLIAASIHTTSHPVIHLLTDLNEAWYFSWWSHPLELSHASLNNAQARSFIQEYLGEFKSGWLGGDYSNNTGFKVCDVQPKLFTFSSVNPSPKDDIASFEDLDDDDRREAFGLRALQLLHTRYRMDHEDTHSQSYFS</sequence>
<keyword evidence="2" id="KW-1185">Reference proteome</keyword>
<dbReference type="SUPFAM" id="SSF47769">
    <property type="entry name" value="SAM/Pointed domain"/>
    <property type="match status" value="1"/>
</dbReference>
<protein>
    <submittedName>
        <fullName evidence="1">Uncharacterized protein</fullName>
    </submittedName>
</protein>
<comment type="caution">
    <text evidence="1">The sequence shown here is derived from an EMBL/GenBank/DDBJ whole genome shotgun (WGS) entry which is preliminary data.</text>
</comment>
<evidence type="ECO:0000313" key="1">
    <source>
        <dbReference type="EMBL" id="EFA82467.1"/>
    </source>
</evidence>
<dbReference type="Proteomes" id="UP000001396">
    <property type="component" value="Unassembled WGS sequence"/>
</dbReference>